<comment type="cofactor">
    <cofactor evidence="7">
        <name>Mg(2+)</name>
        <dbReference type="ChEBI" id="CHEBI:18420"/>
    </cofactor>
    <cofactor evidence="7">
        <name>Mn(2+)</name>
        <dbReference type="ChEBI" id="CHEBI:29035"/>
    </cofactor>
    <text evidence="7">Probably binds two magnesium or manganese ions per subunit.</text>
</comment>
<reference evidence="11 12" key="1">
    <citation type="submission" date="2011-10" db="EMBL/GenBank/DDBJ databases">
        <authorList>
            <person name="Genoscope - CEA"/>
        </authorList>
    </citation>
    <scope>NUCLEOTIDE SEQUENCE [LARGE SCALE GENOMIC DNA]</scope>
    <source>
        <strain evidence="11 12">RCC 1105</strain>
    </source>
</reference>
<feature type="site" description="Interaction with DNA substrate" evidence="8">
    <location>
        <position position="359"/>
    </location>
</feature>
<feature type="binding site" evidence="7">
    <location>
        <position position="230"/>
    </location>
    <ligand>
        <name>Mg(2+)</name>
        <dbReference type="ChEBI" id="CHEBI:18420"/>
        <label>1</label>
    </ligand>
</feature>
<dbReference type="PANTHER" id="PTHR22748">
    <property type="entry name" value="AP ENDONUCLEASE"/>
    <property type="match status" value="1"/>
</dbReference>
<feature type="domain" description="Endonuclease/exonuclease/phosphatase" evidence="10">
    <location>
        <begin position="34"/>
        <end position="359"/>
    </location>
</feature>
<dbReference type="PANTHER" id="PTHR22748:SF6">
    <property type="entry name" value="DNA-(APURINIC OR APYRIMIDINIC SITE) ENDONUCLEASE"/>
    <property type="match status" value="1"/>
</dbReference>
<dbReference type="eggNOG" id="KOG1294">
    <property type="taxonomic scope" value="Eukaryota"/>
</dbReference>
<keyword evidence="5 7" id="KW-0460">Magnesium</keyword>
<keyword evidence="4" id="KW-0378">Hydrolase</keyword>
<dbReference type="InterPro" id="IPR005135">
    <property type="entry name" value="Endo/exonuclease/phosphatase"/>
</dbReference>
<dbReference type="GO" id="GO:0008311">
    <property type="term" value="F:double-stranded DNA 3'-5' DNA exonuclease activity"/>
    <property type="evidence" value="ECO:0007669"/>
    <property type="project" value="TreeGrafter"/>
</dbReference>
<evidence type="ECO:0000256" key="6">
    <source>
        <dbReference type="PIRSR" id="PIRSR604808-1"/>
    </source>
</evidence>
<dbReference type="Proteomes" id="UP000198341">
    <property type="component" value="Chromosome 17"/>
</dbReference>
<dbReference type="PROSITE" id="PS51435">
    <property type="entry name" value="AP_NUCLEASE_F1_4"/>
    <property type="match status" value="1"/>
</dbReference>
<gene>
    <name evidence="11" type="ordered locus">Bathy17g00620</name>
</gene>
<dbReference type="GO" id="GO:0008081">
    <property type="term" value="F:phosphoric diester hydrolase activity"/>
    <property type="evidence" value="ECO:0007669"/>
    <property type="project" value="TreeGrafter"/>
</dbReference>
<dbReference type="GO" id="GO:0006284">
    <property type="term" value="P:base-excision repair"/>
    <property type="evidence" value="ECO:0007669"/>
    <property type="project" value="TreeGrafter"/>
</dbReference>
<evidence type="ECO:0000256" key="3">
    <source>
        <dbReference type="ARBA" id="ARBA00022723"/>
    </source>
</evidence>
<organism evidence="11 12">
    <name type="scientific">Bathycoccus prasinos</name>
    <dbReference type="NCBI Taxonomy" id="41875"/>
    <lineage>
        <taxon>Eukaryota</taxon>
        <taxon>Viridiplantae</taxon>
        <taxon>Chlorophyta</taxon>
        <taxon>Mamiellophyceae</taxon>
        <taxon>Mamiellales</taxon>
        <taxon>Bathycoccaceae</taxon>
        <taxon>Bathycoccus</taxon>
    </lineage>
</organism>
<dbReference type="InterPro" id="IPR004808">
    <property type="entry name" value="AP_endonuc_1"/>
</dbReference>
<dbReference type="STRING" id="41875.K8EQE0"/>
<sequence length="411" mass="46801">MKRFLTVEKEEEDNTETNAIKKAKIKRKYPSTFLTVNVNGLLSKINSPDKWKEKQTLLTYLRSANADVISITETWIPGNGSSGGSSSKKYTQPYSNDGTNKSYRESANGIESLLDSNGFLRKYARYYNCFHQKSAGVLTLVNAEEVEKPNRVRLRFTNEDKGEEEWPGRVIECQFGDDEDANRLVVLSTYSPNNGSGAESRERRRRWDDSVLKRLTQLRKEGVDFIWNGDLNVAPDGIDVKFDDIKAMENKKASDPDYGVAGFTRNEQRRFQNILEASEASDAYRVVNGERRSYTWRAYTVNKVGGKVFNTVNPGMRLDLMVVSKNLKSKIQRCYHATDDLPDTEAMKMPMEKFFGSDHCAVHLELKNMDNDNNNNNSEENEENEKETNATKEKDASDPSDRGPRSIEAIE</sequence>
<keyword evidence="12" id="KW-1185">Reference proteome</keyword>
<comment type="cofactor">
    <cofactor evidence="1">
        <name>Mn(2+)</name>
        <dbReference type="ChEBI" id="CHEBI:29035"/>
    </cofactor>
</comment>
<feature type="binding site" evidence="7">
    <location>
        <position position="232"/>
    </location>
    <ligand>
        <name>Mg(2+)</name>
        <dbReference type="ChEBI" id="CHEBI:18420"/>
        <label>1</label>
    </ligand>
</feature>
<evidence type="ECO:0000256" key="9">
    <source>
        <dbReference type="SAM" id="MobiDB-lite"/>
    </source>
</evidence>
<feature type="active site" description="Proton donor/acceptor" evidence="6">
    <location>
        <position position="230"/>
    </location>
</feature>
<name>K8EQE0_9CHLO</name>
<evidence type="ECO:0000256" key="5">
    <source>
        <dbReference type="ARBA" id="ARBA00022842"/>
    </source>
</evidence>
<feature type="active site" evidence="6">
    <location>
        <position position="190"/>
    </location>
</feature>
<evidence type="ECO:0000256" key="8">
    <source>
        <dbReference type="PIRSR" id="PIRSR604808-3"/>
    </source>
</evidence>
<evidence type="ECO:0000256" key="2">
    <source>
        <dbReference type="ARBA" id="ARBA00007092"/>
    </source>
</evidence>
<feature type="compositionally biased region" description="Basic and acidic residues" evidence="9">
    <location>
        <begin position="386"/>
        <end position="405"/>
    </location>
</feature>
<dbReference type="SUPFAM" id="SSF56219">
    <property type="entry name" value="DNase I-like"/>
    <property type="match status" value="1"/>
</dbReference>
<accession>K8EQE0</accession>
<dbReference type="PROSITE" id="PS00728">
    <property type="entry name" value="AP_NUCLEASE_F1_3"/>
    <property type="match status" value="1"/>
</dbReference>
<feature type="binding site" evidence="7">
    <location>
        <position position="358"/>
    </location>
    <ligand>
        <name>Mg(2+)</name>
        <dbReference type="ChEBI" id="CHEBI:18420"/>
        <label>1</label>
    </ligand>
</feature>
<feature type="site" description="Transition state stabilizer" evidence="8">
    <location>
        <position position="232"/>
    </location>
</feature>
<dbReference type="GeneID" id="19010962"/>
<dbReference type="GO" id="GO:0003906">
    <property type="term" value="F:DNA-(apurinic or apyrimidinic site) endonuclease activity"/>
    <property type="evidence" value="ECO:0007669"/>
    <property type="project" value="TreeGrafter"/>
</dbReference>
<feature type="region of interest" description="Disordered" evidence="9">
    <location>
        <begin position="367"/>
        <end position="411"/>
    </location>
</feature>
<evidence type="ECO:0000259" key="10">
    <source>
        <dbReference type="Pfam" id="PF03372"/>
    </source>
</evidence>
<proteinExistence type="inferred from homology"/>
<feature type="binding site" evidence="7">
    <location>
        <position position="359"/>
    </location>
    <ligand>
        <name>Mg(2+)</name>
        <dbReference type="ChEBI" id="CHEBI:18420"/>
        <label>1</label>
    </ligand>
</feature>
<evidence type="ECO:0000256" key="7">
    <source>
        <dbReference type="PIRSR" id="PIRSR604808-2"/>
    </source>
</evidence>
<evidence type="ECO:0000313" key="12">
    <source>
        <dbReference type="Proteomes" id="UP000198341"/>
    </source>
</evidence>
<feature type="binding site" evidence="7">
    <location>
        <position position="73"/>
    </location>
    <ligand>
        <name>Mg(2+)</name>
        <dbReference type="ChEBI" id="CHEBI:18420"/>
        <label>1</label>
    </ligand>
</feature>
<feature type="compositionally biased region" description="Polar residues" evidence="9">
    <location>
        <begin position="88"/>
        <end position="101"/>
    </location>
</feature>
<evidence type="ECO:0000313" key="11">
    <source>
        <dbReference type="EMBL" id="CCO20437.1"/>
    </source>
</evidence>
<keyword evidence="3 7" id="KW-0479">Metal-binding</keyword>
<dbReference type="GO" id="GO:0005634">
    <property type="term" value="C:nucleus"/>
    <property type="evidence" value="ECO:0007669"/>
    <property type="project" value="TreeGrafter"/>
</dbReference>
<dbReference type="Pfam" id="PF03372">
    <property type="entry name" value="Exo_endo_phos"/>
    <property type="match status" value="1"/>
</dbReference>
<dbReference type="GO" id="GO:0003677">
    <property type="term" value="F:DNA binding"/>
    <property type="evidence" value="ECO:0007669"/>
    <property type="project" value="InterPro"/>
</dbReference>
<feature type="site" description="Important for catalytic activity" evidence="8">
    <location>
        <position position="319"/>
    </location>
</feature>
<dbReference type="EMBL" id="FO082262">
    <property type="protein sequence ID" value="CCO20437.1"/>
    <property type="molecule type" value="Genomic_DNA"/>
</dbReference>
<dbReference type="InterPro" id="IPR020848">
    <property type="entry name" value="AP_endonuclease_F1_CS"/>
</dbReference>
<feature type="region of interest" description="Disordered" evidence="9">
    <location>
        <begin position="79"/>
        <end position="103"/>
    </location>
</feature>
<dbReference type="OrthoDB" id="498125at2759"/>
<keyword evidence="7" id="KW-0464">Manganese</keyword>
<feature type="active site" description="Proton acceptor" evidence="6">
    <location>
        <position position="359"/>
    </location>
</feature>
<dbReference type="Gene3D" id="3.60.10.10">
    <property type="entry name" value="Endonuclease/exonuclease/phosphatase"/>
    <property type="match status" value="1"/>
</dbReference>
<evidence type="ECO:0000256" key="4">
    <source>
        <dbReference type="ARBA" id="ARBA00022801"/>
    </source>
</evidence>
<dbReference type="AlphaFoldDB" id="K8EQE0"/>
<dbReference type="KEGG" id="bpg:Bathy17g00620"/>
<dbReference type="RefSeq" id="XP_007508333.1">
    <property type="nucleotide sequence ID" value="XM_007508271.1"/>
</dbReference>
<feature type="binding site" evidence="7">
    <location>
        <position position="37"/>
    </location>
    <ligand>
        <name>Mg(2+)</name>
        <dbReference type="ChEBI" id="CHEBI:18420"/>
        <label>1</label>
    </ligand>
</feature>
<dbReference type="GO" id="GO:0046872">
    <property type="term" value="F:metal ion binding"/>
    <property type="evidence" value="ECO:0007669"/>
    <property type="project" value="UniProtKB-KW"/>
</dbReference>
<protein>
    <recommendedName>
        <fullName evidence="10">Endonuclease/exonuclease/phosphatase domain-containing protein</fullName>
    </recommendedName>
</protein>
<comment type="similarity">
    <text evidence="2">Belongs to the DNA repair enzymes AP/ExoA family.</text>
</comment>
<dbReference type="InterPro" id="IPR036691">
    <property type="entry name" value="Endo/exonu/phosph_ase_sf"/>
</dbReference>
<evidence type="ECO:0000256" key="1">
    <source>
        <dbReference type="ARBA" id="ARBA00001936"/>
    </source>
</evidence>